<accession>A0A6L2JMH9</accession>
<dbReference type="Pfam" id="PF22936">
    <property type="entry name" value="Pol_BBD"/>
    <property type="match status" value="1"/>
</dbReference>
<dbReference type="Pfam" id="PF07727">
    <property type="entry name" value="RVT_2"/>
    <property type="match status" value="1"/>
</dbReference>
<sequence length="721" mass="82148">MVLGIAPTAIIDHQLPFKYTITSRSTDAVVKSKKKSLKAKGKGKANGKGNDKQVYIPKPKNPKPAAKEHQAKDDTCHHWKMNCLVYLAELLKKKKQVGSASSSGIFTIELFAFPNKSYVYDTGYGTHICITKQGFKEARKLKQGALYLYVGNGVHAQVEAIRSFNLVLPNGLVICLDNYHYAPSITRGVVSVHRLVENGFVQCFTNFGILVSKNNMLYFKAIPSNGIYEIDMHDLVPNVNSIYNVNTKRAKHNLDFTYLWHCRLTHISKKRIKKMQQEGLLKSTYDESFDQYVSCLSGKMTRKSFPHRLKRATDLLGIIYTDVYGPLRHVSRQGAIYFIAFIDDYSRYGYVYLLKHKHEVVETFKVDKTPYELWYGKVPNLSYLKVWGCEALLNQDTPDKLQQRSVKCIFIGYPKETMSYYFCFPPENKRVVAKYAEFFKKNLITQEVSGRAIDLEEIQDKDTSSSEITSEIPMEVEGFEPPQKEVIPIRRSSGSNITFLILYVDDIIITRNHIPSLQSVKDYLGKCFAMKDLGEAAFILGIKIYRDRSKQLIGVGQNAYMDKILKRYKMDNSKRGHIPMQERLDLNKTQVYGGNSEAELRVNCYCDAGFETDRDDTKSQIGYVFILNGGPVDWKSSKQSTTAMSATEAQYIAASEAVVEAVCIKKFISGLDIVPTINEPIRMFYDNSAALHLPMNREFREAPDTTIEDIIMFARVLHWAK</sequence>
<dbReference type="SUPFAM" id="SSF53098">
    <property type="entry name" value="Ribonuclease H-like"/>
    <property type="match status" value="1"/>
</dbReference>
<reference evidence="9" key="1">
    <citation type="journal article" date="2019" name="Sci. Rep.">
        <title>Draft genome of Tanacetum cinerariifolium, the natural source of mosquito coil.</title>
        <authorList>
            <person name="Yamashiro T."/>
            <person name="Shiraishi A."/>
            <person name="Satake H."/>
            <person name="Nakayama K."/>
        </authorList>
    </citation>
    <scope>NUCLEOTIDE SEQUENCE</scope>
</reference>
<dbReference type="PANTHER" id="PTHR42648">
    <property type="entry name" value="TRANSPOSASE, PUTATIVE-RELATED"/>
    <property type="match status" value="1"/>
</dbReference>
<proteinExistence type="predicted"/>
<protein>
    <recommendedName>
        <fullName evidence="10">Retrotransposon protein, putative, Ty1-copia subclass</fullName>
    </recommendedName>
</protein>
<evidence type="ECO:0000256" key="2">
    <source>
        <dbReference type="ARBA" id="ARBA00022723"/>
    </source>
</evidence>
<dbReference type="InterPro" id="IPR054722">
    <property type="entry name" value="PolX-like_BBD"/>
</dbReference>
<keyword evidence="3" id="KW-0378">Hydrolase</keyword>
<dbReference type="InterPro" id="IPR057670">
    <property type="entry name" value="SH3_retrovirus"/>
</dbReference>
<evidence type="ECO:0000256" key="4">
    <source>
        <dbReference type="SAM" id="MobiDB-lite"/>
    </source>
</evidence>
<evidence type="ECO:0008006" key="10">
    <source>
        <dbReference type="Google" id="ProtNLM"/>
    </source>
</evidence>
<keyword evidence="2" id="KW-0479">Metal-binding</keyword>
<evidence type="ECO:0000256" key="1">
    <source>
        <dbReference type="ARBA" id="ARBA00022670"/>
    </source>
</evidence>
<feature type="region of interest" description="Disordered" evidence="4">
    <location>
        <begin position="32"/>
        <end position="72"/>
    </location>
</feature>
<evidence type="ECO:0000259" key="6">
    <source>
        <dbReference type="Pfam" id="PF13976"/>
    </source>
</evidence>
<gene>
    <name evidence="9" type="ORF">Tci_009988</name>
</gene>
<feature type="domain" description="GAG-pre-integrase" evidence="6">
    <location>
        <begin position="228"/>
        <end position="300"/>
    </location>
</feature>
<name>A0A6L2JMH9_TANCI</name>
<dbReference type="PANTHER" id="PTHR42648:SF27">
    <property type="entry name" value="RNA-DIRECTED DNA POLYMERASE"/>
    <property type="match status" value="1"/>
</dbReference>
<dbReference type="InterPro" id="IPR039537">
    <property type="entry name" value="Retrotran_Ty1/copia-like"/>
</dbReference>
<dbReference type="GO" id="GO:0046872">
    <property type="term" value="F:metal ion binding"/>
    <property type="evidence" value="ECO:0007669"/>
    <property type="project" value="UniProtKB-KW"/>
</dbReference>
<feature type="compositionally biased region" description="Basic residues" evidence="4">
    <location>
        <begin position="32"/>
        <end position="45"/>
    </location>
</feature>
<evidence type="ECO:0000259" key="5">
    <source>
        <dbReference type="Pfam" id="PF07727"/>
    </source>
</evidence>
<evidence type="ECO:0000313" key="9">
    <source>
        <dbReference type="EMBL" id="GEU38010.1"/>
    </source>
</evidence>
<evidence type="ECO:0000259" key="7">
    <source>
        <dbReference type="Pfam" id="PF22936"/>
    </source>
</evidence>
<comment type="caution">
    <text evidence="9">The sequence shown here is derived from an EMBL/GenBank/DDBJ whole genome shotgun (WGS) entry which is preliminary data.</text>
</comment>
<dbReference type="Pfam" id="PF13976">
    <property type="entry name" value="gag_pre-integrs"/>
    <property type="match status" value="1"/>
</dbReference>
<dbReference type="InterPro" id="IPR013103">
    <property type="entry name" value="RVT_2"/>
</dbReference>
<dbReference type="AlphaFoldDB" id="A0A6L2JMH9"/>
<dbReference type="InterPro" id="IPR025724">
    <property type="entry name" value="GAG-pre-integrase_dom"/>
</dbReference>
<organism evidence="9">
    <name type="scientific">Tanacetum cinerariifolium</name>
    <name type="common">Dalmatian daisy</name>
    <name type="synonym">Chrysanthemum cinerariifolium</name>
    <dbReference type="NCBI Taxonomy" id="118510"/>
    <lineage>
        <taxon>Eukaryota</taxon>
        <taxon>Viridiplantae</taxon>
        <taxon>Streptophyta</taxon>
        <taxon>Embryophyta</taxon>
        <taxon>Tracheophyta</taxon>
        <taxon>Spermatophyta</taxon>
        <taxon>Magnoliopsida</taxon>
        <taxon>eudicotyledons</taxon>
        <taxon>Gunneridae</taxon>
        <taxon>Pentapetalae</taxon>
        <taxon>asterids</taxon>
        <taxon>campanulids</taxon>
        <taxon>Asterales</taxon>
        <taxon>Asteraceae</taxon>
        <taxon>Asteroideae</taxon>
        <taxon>Anthemideae</taxon>
        <taxon>Anthemidinae</taxon>
        <taxon>Tanacetum</taxon>
    </lineage>
</organism>
<feature type="domain" description="Reverse transcriptase Ty1/copia-type" evidence="5">
    <location>
        <begin position="489"/>
        <end position="581"/>
    </location>
</feature>
<dbReference type="CDD" id="cd09272">
    <property type="entry name" value="RNase_HI_RT_Ty1"/>
    <property type="match status" value="1"/>
</dbReference>
<dbReference type="GO" id="GO:0008233">
    <property type="term" value="F:peptidase activity"/>
    <property type="evidence" value="ECO:0007669"/>
    <property type="project" value="UniProtKB-KW"/>
</dbReference>
<feature type="domain" description="Retroviral polymerase SH3-like" evidence="8">
    <location>
        <begin position="389"/>
        <end position="442"/>
    </location>
</feature>
<keyword evidence="1" id="KW-0645">Protease</keyword>
<dbReference type="Pfam" id="PF25597">
    <property type="entry name" value="SH3_retrovirus"/>
    <property type="match status" value="1"/>
</dbReference>
<evidence type="ECO:0000256" key="3">
    <source>
        <dbReference type="ARBA" id="ARBA00022801"/>
    </source>
</evidence>
<dbReference type="InterPro" id="IPR012337">
    <property type="entry name" value="RNaseH-like_sf"/>
</dbReference>
<feature type="domain" description="Retrovirus-related Pol polyprotein from transposon TNT 1-94-like beta-barrel" evidence="7">
    <location>
        <begin position="119"/>
        <end position="200"/>
    </location>
</feature>
<dbReference type="EMBL" id="BKCJ010001001">
    <property type="protein sequence ID" value="GEU38010.1"/>
    <property type="molecule type" value="Genomic_DNA"/>
</dbReference>
<evidence type="ECO:0000259" key="8">
    <source>
        <dbReference type="Pfam" id="PF25597"/>
    </source>
</evidence>
<dbReference type="GO" id="GO:0006508">
    <property type="term" value="P:proteolysis"/>
    <property type="evidence" value="ECO:0007669"/>
    <property type="project" value="UniProtKB-KW"/>
</dbReference>